<reference evidence="2 3" key="1">
    <citation type="submission" date="2018-07" db="EMBL/GenBank/DDBJ databases">
        <title>The complete nuclear genome of the prasinophyte Chloropicon primus (CCMP1205).</title>
        <authorList>
            <person name="Pombert J.-F."/>
            <person name="Otis C."/>
            <person name="Turmel M."/>
            <person name="Lemieux C."/>
        </authorList>
    </citation>
    <scope>NUCLEOTIDE SEQUENCE [LARGE SCALE GENOMIC DNA]</scope>
    <source>
        <strain evidence="2 3">CCMP1205</strain>
    </source>
</reference>
<dbReference type="Proteomes" id="UP000316726">
    <property type="component" value="Chromosome 17"/>
</dbReference>
<feature type="compositionally biased region" description="Low complexity" evidence="1">
    <location>
        <begin position="191"/>
        <end position="205"/>
    </location>
</feature>
<evidence type="ECO:0000256" key="1">
    <source>
        <dbReference type="SAM" id="MobiDB-lite"/>
    </source>
</evidence>
<feature type="region of interest" description="Disordered" evidence="1">
    <location>
        <begin position="369"/>
        <end position="434"/>
    </location>
</feature>
<name>A0A5B8N0R7_9CHLO</name>
<dbReference type="EMBL" id="CP031050">
    <property type="protein sequence ID" value="QDZ25400.1"/>
    <property type="molecule type" value="Genomic_DNA"/>
</dbReference>
<proteinExistence type="predicted"/>
<protein>
    <submittedName>
        <fullName evidence="2">Uncharacterized protein</fullName>
    </submittedName>
</protein>
<dbReference type="AlphaFoldDB" id="A0A5B8N0R7"/>
<feature type="compositionally biased region" description="Polar residues" evidence="1">
    <location>
        <begin position="414"/>
        <end position="428"/>
    </location>
</feature>
<accession>A0A5B8N0R7</accession>
<evidence type="ECO:0000313" key="3">
    <source>
        <dbReference type="Proteomes" id="UP000316726"/>
    </source>
</evidence>
<feature type="region of interest" description="Disordered" evidence="1">
    <location>
        <begin position="183"/>
        <end position="214"/>
    </location>
</feature>
<gene>
    <name evidence="2" type="ORF">A3770_17p79180</name>
</gene>
<sequence length="434" mass="47452">MMEASTSAPTPVVRATPSSVLFRDWKREGTARSRTLLLKVERPGPVSVTASQCLTPCFKAEVVGQEQYDTDDEGAEGSVDHQKELLVAKDGLQRGTVIQIRITLSPPAELLQVEENFKDCIVIVANGSVVEVPVYALGKIRNKNGFEVIDNLDKVKHWPKKEILQNLVTSFLGSQRILPPTPSTAYLSHPASRQTAASSRSAGTGLEPDAFGRTSLNSTCGPSSLSMQSLTLNGETSAAMMNHGQGTRLARLTSSNIAFEIDGIFYNTLGAEVGRLAETTSIIHLNDVEVGEDAAEAEALDENERYVDQELDLEESQVIADQQIIASQLVSYLQEMDQNIEDFDEQALHMPSNSQASSAYTSYAGTRINTPRMVPPLPHQKQNSVQYYRSNSSSAASARQQQVKDLQRQVDGSPKNSRISQREMQANWDSIPGI</sequence>
<organism evidence="2 3">
    <name type="scientific">Chloropicon primus</name>
    <dbReference type="NCBI Taxonomy" id="1764295"/>
    <lineage>
        <taxon>Eukaryota</taxon>
        <taxon>Viridiplantae</taxon>
        <taxon>Chlorophyta</taxon>
        <taxon>Chloropicophyceae</taxon>
        <taxon>Chloropicales</taxon>
        <taxon>Chloropicaceae</taxon>
        <taxon>Chloropicon</taxon>
    </lineage>
</organism>
<evidence type="ECO:0000313" key="2">
    <source>
        <dbReference type="EMBL" id="QDZ25400.1"/>
    </source>
</evidence>
<feature type="compositionally biased region" description="Low complexity" evidence="1">
    <location>
        <begin position="386"/>
        <end position="401"/>
    </location>
</feature>
<keyword evidence="3" id="KW-1185">Reference proteome</keyword>